<gene>
    <name evidence="2" type="ORF">UV20_C0004G0078</name>
</gene>
<name>A0A0G1A7F6_9BACT</name>
<dbReference type="AlphaFoldDB" id="A0A0G1A7F6"/>
<evidence type="ECO:0000313" key="2">
    <source>
        <dbReference type="EMBL" id="KKS56982.1"/>
    </source>
</evidence>
<comment type="caution">
    <text evidence="2">The sequence shown here is derived from an EMBL/GenBank/DDBJ whole genome shotgun (WGS) entry which is preliminary data.</text>
</comment>
<dbReference type="Proteomes" id="UP000034837">
    <property type="component" value="Unassembled WGS sequence"/>
</dbReference>
<proteinExistence type="predicted"/>
<keyword evidence="2" id="KW-0547">Nucleotide-binding</keyword>
<protein>
    <submittedName>
        <fullName evidence="2">DEAD/DEAH box helicase domain protein</fullName>
    </submittedName>
</protein>
<evidence type="ECO:0000256" key="1">
    <source>
        <dbReference type="SAM" id="MobiDB-lite"/>
    </source>
</evidence>
<evidence type="ECO:0000313" key="3">
    <source>
        <dbReference type="Proteomes" id="UP000034837"/>
    </source>
</evidence>
<keyword evidence="2" id="KW-0067">ATP-binding</keyword>
<sequence>MRRDPHHRRGAPEEGAEGEPHGHEQGVQGARLPGLATEGGQEGRQEGQPVLHGRDREHWAVPGAGGDPQGQDRSARPGAPGARAGGAGQGRGPQVQLPGQVRLEAAGAGRPAALLQGADHGRRGQDGAGARGQGARHPGR</sequence>
<accession>A0A0G1A7F6</accession>
<feature type="region of interest" description="Disordered" evidence="1">
    <location>
        <begin position="1"/>
        <end position="140"/>
    </location>
</feature>
<keyword evidence="2" id="KW-0347">Helicase</keyword>
<dbReference type="GO" id="GO:0004386">
    <property type="term" value="F:helicase activity"/>
    <property type="evidence" value="ECO:0007669"/>
    <property type="project" value="UniProtKB-KW"/>
</dbReference>
<keyword evidence="2" id="KW-0378">Hydrolase</keyword>
<reference evidence="2 3" key="1">
    <citation type="journal article" date="2015" name="Nature">
        <title>rRNA introns, odd ribosomes, and small enigmatic genomes across a large radiation of phyla.</title>
        <authorList>
            <person name="Brown C.T."/>
            <person name="Hug L.A."/>
            <person name="Thomas B.C."/>
            <person name="Sharon I."/>
            <person name="Castelle C.J."/>
            <person name="Singh A."/>
            <person name="Wilkins M.J."/>
            <person name="Williams K.H."/>
            <person name="Banfield J.F."/>
        </authorList>
    </citation>
    <scope>NUCLEOTIDE SEQUENCE [LARGE SCALE GENOMIC DNA]</scope>
</reference>
<organism evidence="2 3">
    <name type="scientific">Candidatus Magasanikbacteria bacterium GW2011_GWA2_42_32</name>
    <dbReference type="NCBI Taxonomy" id="1619039"/>
    <lineage>
        <taxon>Bacteria</taxon>
        <taxon>Candidatus Magasanikiibacteriota</taxon>
    </lineage>
</organism>
<dbReference type="EMBL" id="LCDO01000004">
    <property type="protein sequence ID" value="KKS56982.1"/>
    <property type="molecule type" value="Genomic_DNA"/>
</dbReference>